<proteinExistence type="predicted"/>
<gene>
    <name evidence="2" type="ORF">CWE15_10330</name>
</gene>
<dbReference type="Proteomes" id="UP000286976">
    <property type="component" value="Unassembled WGS sequence"/>
</dbReference>
<dbReference type="AlphaFoldDB" id="A0A432WYM4"/>
<evidence type="ECO:0000256" key="1">
    <source>
        <dbReference type="SAM" id="Phobius"/>
    </source>
</evidence>
<evidence type="ECO:0000313" key="3">
    <source>
        <dbReference type="Proteomes" id="UP000286976"/>
    </source>
</evidence>
<accession>A0A432WYM4</accession>
<name>A0A432WYM4_9GAMM</name>
<sequence length="81" mass="9220">MYVVIELGQYYLNKKEDYMLRLSNVVFVGYLLVFWGVSLAHEGVAVDGVNYICETRCVVDTSTRPATVRDCCGGRTYQEIK</sequence>
<keyword evidence="3" id="KW-1185">Reference proteome</keyword>
<feature type="transmembrane region" description="Helical" evidence="1">
    <location>
        <begin position="18"/>
        <end position="37"/>
    </location>
</feature>
<reference evidence="2 3" key="1">
    <citation type="journal article" date="2011" name="Front. Microbiol.">
        <title>Genomic signatures of strain selection and enhancement in Bacillus atrophaeus var. globigii, a historical biowarfare simulant.</title>
        <authorList>
            <person name="Gibbons H.S."/>
            <person name="Broomall S.M."/>
            <person name="McNew L.A."/>
            <person name="Daligault H."/>
            <person name="Chapman C."/>
            <person name="Bruce D."/>
            <person name="Karavis M."/>
            <person name="Krepps M."/>
            <person name="McGregor P.A."/>
            <person name="Hong C."/>
            <person name="Park K.H."/>
            <person name="Akmal A."/>
            <person name="Feldman A."/>
            <person name="Lin J.S."/>
            <person name="Chang W.E."/>
            <person name="Higgs B.W."/>
            <person name="Demirev P."/>
            <person name="Lindquist J."/>
            <person name="Liem A."/>
            <person name="Fochler E."/>
            <person name="Read T.D."/>
            <person name="Tapia R."/>
            <person name="Johnson S."/>
            <person name="Bishop-Lilly K.A."/>
            <person name="Detter C."/>
            <person name="Han C."/>
            <person name="Sozhamannan S."/>
            <person name="Rosenzweig C.N."/>
            <person name="Skowronski E.W."/>
        </authorList>
    </citation>
    <scope>NUCLEOTIDE SEQUENCE [LARGE SCALE GENOMIC DNA]</scope>
    <source>
        <strain evidence="2 3">AIT1</strain>
    </source>
</reference>
<keyword evidence="1" id="KW-0472">Membrane</keyword>
<evidence type="ECO:0000313" key="2">
    <source>
        <dbReference type="EMBL" id="RUO38894.1"/>
    </source>
</evidence>
<keyword evidence="1" id="KW-0812">Transmembrane</keyword>
<organism evidence="2 3">
    <name type="scientific">Aliidiomarina taiwanensis</name>
    <dbReference type="NCBI Taxonomy" id="946228"/>
    <lineage>
        <taxon>Bacteria</taxon>
        <taxon>Pseudomonadati</taxon>
        <taxon>Pseudomonadota</taxon>
        <taxon>Gammaproteobacteria</taxon>
        <taxon>Alteromonadales</taxon>
        <taxon>Idiomarinaceae</taxon>
        <taxon>Aliidiomarina</taxon>
    </lineage>
</organism>
<dbReference type="EMBL" id="PIPQ01000008">
    <property type="protein sequence ID" value="RUO38894.1"/>
    <property type="molecule type" value="Genomic_DNA"/>
</dbReference>
<comment type="caution">
    <text evidence="2">The sequence shown here is derived from an EMBL/GenBank/DDBJ whole genome shotgun (WGS) entry which is preliminary data.</text>
</comment>
<keyword evidence="1" id="KW-1133">Transmembrane helix</keyword>
<protein>
    <submittedName>
        <fullName evidence="2">Uncharacterized protein</fullName>
    </submittedName>
</protein>